<reference evidence="9 10" key="1">
    <citation type="submission" date="2023-12" db="EMBL/GenBank/DDBJ databases">
        <title>novel species in genus Nocarida.</title>
        <authorList>
            <person name="Li Z."/>
        </authorList>
    </citation>
    <scope>NUCLEOTIDE SEQUENCE [LARGE SCALE GENOMIC DNA]</scope>
    <source>
        <strain evidence="9 10">CDC186</strain>
    </source>
</reference>
<dbReference type="InterPro" id="IPR014710">
    <property type="entry name" value="RmlC-like_jellyroll"/>
</dbReference>
<evidence type="ECO:0000256" key="6">
    <source>
        <dbReference type="ARBA" id="ARBA00033271"/>
    </source>
</evidence>
<dbReference type="EC" id="4.2.1.108" evidence="3 8"/>
<evidence type="ECO:0000256" key="5">
    <source>
        <dbReference type="ARBA" id="ARBA00023239"/>
    </source>
</evidence>
<dbReference type="Pfam" id="PF06339">
    <property type="entry name" value="Ectoine_synth"/>
    <property type="match status" value="1"/>
</dbReference>
<dbReference type="RefSeq" id="WP_195079667.1">
    <property type="nucleotide sequence ID" value="NZ_JAYESH010000008.1"/>
</dbReference>
<evidence type="ECO:0000313" key="9">
    <source>
        <dbReference type="EMBL" id="MEB3508981.1"/>
    </source>
</evidence>
<name>A0ABU6ANF5_9NOCA</name>
<dbReference type="EMBL" id="JAYKYQ010000001">
    <property type="protein sequence ID" value="MEB3508981.1"/>
    <property type="molecule type" value="Genomic_DNA"/>
</dbReference>
<evidence type="ECO:0000256" key="8">
    <source>
        <dbReference type="HAMAP-Rule" id="MF_01255"/>
    </source>
</evidence>
<evidence type="ECO:0000256" key="2">
    <source>
        <dbReference type="ARBA" id="ARBA00009637"/>
    </source>
</evidence>
<organism evidence="9 10">
    <name type="scientific">Nocardia implantans</name>
    <dbReference type="NCBI Taxonomy" id="3108168"/>
    <lineage>
        <taxon>Bacteria</taxon>
        <taxon>Bacillati</taxon>
        <taxon>Actinomycetota</taxon>
        <taxon>Actinomycetes</taxon>
        <taxon>Mycobacteriales</taxon>
        <taxon>Nocardiaceae</taxon>
        <taxon>Nocardia</taxon>
    </lineage>
</organism>
<dbReference type="InterPro" id="IPR010462">
    <property type="entry name" value="Ectoine_synth"/>
</dbReference>
<dbReference type="NCBIfam" id="NF009806">
    <property type="entry name" value="PRK13290.1"/>
    <property type="match status" value="1"/>
</dbReference>
<comment type="pathway">
    <text evidence="1 8">Amine and polyamine biosynthesis; ectoine biosynthesis; L-ectoine from L-aspartate 4-semialdehyde: step 3/3.</text>
</comment>
<dbReference type="Proteomes" id="UP001348098">
    <property type="component" value="Unassembled WGS sequence"/>
</dbReference>
<keyword evidence="10" id="KW-1185">Reference proteome</keyword>
<proteinExistence type="inferred from homology"/>
<evidence type="ECO:0000256" key="7">
    <source>
        <dbReference type="ARBA" id="ARBA00048714"/>
    </source>
</evidence>
<evidence type="ECO:0000256" key="3">
    <source>
        <dbReference type="ARBA" id="ARBA00013192"/>
    </source>
</evidence>
<dbReference type="Gene3D" id="2.60.120.10">
    <property type="entry name" value="Jelly Rolls"/>
    <property type="match status" value="1"/>
</dbReference>
<dbReference type="InterPro" id="IPR011051">
    <property type="entry name" value="RmlC_Cupin_sf"/>
</dbReference>
<evidence type="ECO:0000256" key="4">
    <source>
        <dbReference type="ARBA" id="ARBA00019707"/>
    </source>
</evidence>
<evidence type="ECO:0000313" key="10">
    <source>
        <dbReference type="Proteomes" id="UP001348098"/>
    </source>
</evidence>
<gene>
    <name evidence="8" type="primary">ectC</name>
    <name evidence="9" type="ORF">U3653_03000</name>
</gene>
<dbReference type="PANTHER" id="PTHR39289:SF1">
    <property type="entry name" value="L-ECTOINE SYNTHASE"/>
    <property type="match status" value="1"/>
</dbReference>
<comment type="catalytic activity">
    <reaction evidence="7 8">
        <text>(2S)-4-acetamido-2-aminobutanoate = L-ectoine + H2O</text>
        <dbReference type="Rhea" id="RHEA:17281"/>
        <dbReference type="ChEBI" id="CHEBI:15377"/>
        <dbReference type="ChEBI" id="CHEBI:58515"/>
        <dbReference type="ChEBI" id="CHEBI:58929"/>
        <dbReference type="EC" id="4.2.1.108"/>
    </reaction>
</comment>
<sequence>MIVRSLKEIVGTEREVRGPAWNSRRLVLAEEKVGFSVNDTVVEAGAELEMWYANHVEAVYVIEGHGEVIDGETGQTHPLEPGVLYLVDAHQRHILRAHTRFRAVCVFDPPLTGREVHDENGAFPLLSEEDR</sequence>
<protein>
    <recommendedName>
        <fullName evidence="4 8">L-ectoine synthase</fullName>
        <ecNumber evidence="3 8">4.2.1.108</ecNumber>
    </recommendedName>
    <alternativeName>
        <fullName evidence="6 8">N-acetyldiaminobutyrate dehydratase</fullName>
    </alternativeName>
</protein>
<comment type="caution">
    <text evidence="9">The sequence shown here is derived from an EMBL/GenBank/DDBJ whole genome shotgun (WGS) entry which is preliminary data.</text>
</comment>
<dbReference type="SUPFAM" id="SSF51182">
    <property type="entry name" value="RmlC-like cupins"/>
    <property type="match status" value="1"/>
</dbReference>
<dbReference type="PANTHER" id="PTHR39289">
    <property type="match status" value="1"/>
</dbReference>
<comment type="similarity">
    <text evidence="2 8">Belongs to the ectoine synthase family.</text>
</comment>
<evidence type="ECO:0000256" key="1">
    <source>
        <dbReference type="ARBA" id="ARBA00005181"/>
    </source>
</evidence>
<dbReference type="CDD" id="cd06978">
    <property type="entry name" value="cupin_EctC"/>
    <property type="match status" value="1"/>
</dbReference>
<accession>A0ABU6ANF5</accession>
<keyword evidence="5 8" id="KW-0456">Lyase</keyword>
<comment type="function">
    <text evidence="8">Catalyzes the circularization of gamma-N-acetyl-alpha,gamma-diaminobutyric acid (ADABA) to ectoine (1,4,5,6-tetrahydro-2-methyl-4-pyrimidine carboxylic acid), which is an excellent osmoprotectant.</text>
</comment>
<dbReference type="HAMAP" id="MF_01255">
    <property type="entry name" value="Ectoine_synth"/>
    <property type="match status" value="1"/>
</dbReference>